<accession>A0ABT0XRN7</accession>
<gene>
    <name evidence="2" type="ORF">LXN57_02385</name>
</gene>
<keyword evidence="3" id="KW-1185">Reference proteome</keyword>
<protein>
    <submittedName>
        <fullName evidence="2">Carboxymuconolactone decarboxylase family protein</fullName>
    </submittedName>
</protein>
<sequence length="222" mass="23650">MRIDDVDPATMTGEQRALYDIYTSGKRVAPDSPFTLVGADGRLLGPPAIWIINPVFGRPLQQIGSAVRYGSQIPARAREIAILLVGHHHKSAFELYAHERAGAAAGLSEADLAALADCREPVGLSDIESVVFRTTVRILDAGTVNDDEFRAAAELLGEPGLLELTTIVGYYNMVAWQLAVFDVQPPAEGVQPPVKGVQPPAEGVQPPVKGVRPSASDVRPPA</sequence>
<reference evidence="2 3" key="1">
    <citation type="submission" date="2022-06" db="EMBL/GenBank/DDBJ databases">
        <title>Actinoplanes abujensis sp. nov., isolated from Nigerian arid soil.</title>
        <authorList>
            <person name="Ding P."/>
        </authorList>
    </citation>
    <scope>NUCLEOTIDE SEQUENCE [LARGE SCALE GENOMIC DNA]</scope>
    <source>
        <strain evidence="3">TRM88002</strain>
    </source>
</reference>
<dbReference type="PANTHER" id="PTHR34846:SF11">
    <property type="entry name" value="4-CARBOXYMUCONOLACTONE DECARBOXYLASE FAMILY PROTEIN (AFU_ORTHOLOGUE AFUA_6G11590)"/>
    <property type="match status" value="1"/>
</dbReference>
<evidence type="ECO:0000313" key="3">
    <source>
        <dbReference type="Proteomes" id="UP001523216"/>
    </source>
</evidence>
<evidence type="ECO:0000256" key="1">
    <source>
        <dbReference type="SAM" id="MobiDB-lite"/>
    </source>
</evidence>
<evidence type="ECO:0000313" key="2">
    <source>
        <dbReference type="EMBL" id="MCM4076407.1"/>
    </source>
</evidence>
<feature type="compositionally biased region" description="Low complexity" evidence="1">
    <location>
        <begin position="189"/>
        <end position="200"/>
    </location>
</feature>
<dbReference type="PANTHER" id="PTHR34846">
    <property type="entry name" value="4-CARBOXYMUCONOLACTONE DECARBOXYLASE FAMILY PROTEIN (AFU_ORTHOLOGUE AFUA_6G11590)"/>
    <property type="match status" value="1"/>
</dbReference>
<name>A0ABT0XRN7_9ACTN</name>
<dbReference type="Proteomes" id="UP001523216">
    <property type="component" value="Unassembled WGS sequence"/>
</dbReference>
<dbReference type="SUPFAM" id="SSF69118">
    <property type="entry name" value="AhpD-like"/>
    <property type="match status" value="1"/>
</dbReference>
<proteinExistence type="predicted"/>
<dbReference type="RefSeq" id="WP_251796314.1">
    <property type="nucleotide sequence ID" value="NZ_JAMQOL010000003.1"/>
</dbReference>
<comment type="caution">
    <text evidence="2">The sequence shown here is derived from an EMBL/GenBank/DDBJ whole genome shotgun (WGS) entry which is preliminary data.</text>
</comment>
<dbReference type="EMBL" id="JAMQOL010000003">
    <property type="protein sequence ID" value="MCM4076407.1"/>
    <property type="molecule type" value="Genomic_DNA"/>
</dbReference>
<dbReference type="InterPro" id="IPR029032">
    <property type="entry name" value="AhpD-like"/>
</dbReference>
<dbReference type="Gene3D" id="1.20.1290.10">
    <property type="entry name" value="AhpD-like"/>
    <property type="match status" value="1"/>
</dbReference>
<organism evidence="2 3">
    <name type="scientific">Paractinoplanes hotanensis</name>
    <dbReference type="NCBI Taxonomy" id="2906497"/>
    <lineage>
        <taxon>Bacteria</taxon>
        <taxon>Bacillati</taxon>
        <taxon>Actinomycetota</taxon>
        <taxon>Actinomycetes</taxon>
        <taxon>Micromonosporales</taxon>
        <taxon>Micromonosporaceae</taxon>
        <taxon>Paractinoplanes</taxon>
    </lineage>
</organism>
<feature type="region of interest" description="Disordered" evidence="1">
    <location>
        <begin position="189"/>
        <end position="222"/>
    </location>
</feature>